<organism evidence="2 3">
    <name type="scientific">Periconia macrospinosa</name>
    <dbReference type="NCBI Taxonomy" id="97972"/>
    <lineage>
        <taxon>Eukaryota</taxon>
        <taxon>Fungi</taxon>
        <taxon>Dikarya</taxon>
        <taxon>Ascomycota</taxon>
        <taxon>Pezizomycotina</taxon>
        <taxon>Dothideomycetes</taxon>
        <taxon>Pleosporomycetidae</taxon>
        <taxon>Pleosporales</taxon>
        <taxon>Massarineae</taxon>
        <taxon>Periconiaceae</taxon>
        <taxon>Periconia</taxon>
    </lineage>
</organism>
<feature type="signal peptide" evidence="1">
    <location>
        <begin position="1"/>
        <end position="21"/>
    </location>
</feature>
<evidence type="ECO:0000313" key="2">
    <source>
        <dbReference type="EMBL" id="PVH92996.1"/>
    </source>
</evidence>
<keyword evidence="3" id="KW-1185">Reference proteome</keyword>
<evidence type="ECO:0000256" key="1">
    <source>
        <dbReference type="SAM" id="SignalP"/>
    </source>
</evidence>
<keyword evidence="1" id="KW-0732">Signal</keyword>
<evidence type="ECO:0000313" key="3">
    <source>
        <dbReference type="Proteomes" id="UP000244855"/>
    </source>
</evidence>
<name>A0A2V1D4N9_9PLEO</name>
<protein>
    <recommendedName>
        <fullName evidence="4">Cyanovirin-N domain-containing protein</fullName>
    </recommendedName>
</protein>
<dbReference type="InterPro" id="IPR036673">
    <property type="entry name" value="Cyanovirin-N_sf"/>
</dbReference>
<dbReference type="STRING" id="97972.A0A2V1D4N9"/>
<dbReference type="OrthoDB" id="4672515at2759"/>
<dbReference type="AlphaFoldDB" id="A0A2V1D4N9"/>
<feature type="chain" id="PRO_5015848993" description="Cyanovirin-N domain-containing protein" evidence="1">
    <location>
        <begin position="22"/>
        <end position="278"/>
    </location>
</feature>
<sequence>MKSIPLLSLFATILGLPIASTAPTESIARGESISTRCINTKYDQGGWFIGECLTGQDDTTRIQSSVYLRNKIVFHKISEDVRRLDFAVAGYNDGYSQSGNCWDCWLTNTTILTCKCNYVPGYLTYLDLESRIKVYNGHLLSDVIKPNPTPPATPSKYLFPSNDSDRRWGIGGNGTCEIPNLDPSVCEKLAPSCDGGVVAIDEAPTHCYQVFQSYFGPFYFRDLQLKGSAAWRLEGWDNDKCEGEPIVKIEPEQKDTCFKAGNLIRAVTIVPGWNGDPW</sequence>
<proteinExistence type="predicted"/>
<dbReference type="Proteomes" id="UP000244855">
    <property type="component" value="Unassembled WGS sequence"/>
</dbReference>
<dbReference type="Gene3D" id="2.30.60.10">
    <property type="entry name" value="Cyanovirin-N"/>
    <property type="match status" value="1"/>
</dbReference>
<reference evidence="2 3" key="1">
    <citation type="journal article" date="2018" name="Sci. Rep.">
        <title>Comparative genomics provides insights into the lifestyle and reveals functional heterogeneity of dark septate endophytic fungi.</title>
        <authorList>
            <person name="Knapp D.G."/>
            <person name="Nemeth J.B."/>
            <person name="Barry K."/>
            <person name="Hainaut M."/>
            <person name="Henrissat B."/>
            <person name="Johnson J."/>
            <person name="Kuo A."/>
            <person name="Lim J.H.P."/>
            <person name="Lipzen A."/>
            <person name="Nolan M."/>
            <person name="Ohm R.A."/>
            <person name="Tamas L."/>
            <person name="Grigoriev I.V."/>
            <person name="Spatafora J.W."/>
            <person name="Nagy L.G."/>
            <person name="Kovacs G.M."/>
        </authorList>
    </citation>
    <scope>NUCLEOTIDE SEQUENCE [LARGE SCALE GENOMIC DNA]</scope>
    <source>
        <strain evidence="2 3">DSE2036</strain>
    </source>
</reference>
<dbReference type="EMBL" id="KZ805625">
    <property type="protein sequence ID" value="PVH92996.1"/>
    <property type="molecule type" value="Genomic_DNA"/>
</dbReference>
<gene>
    <name evidence="2" type="ORF">DM02DRAFT_677126</name>
</gene>
<accession>A0A2V1D4N9</accession>
<evidence type="ECO:0008006" key="4">
    <source>
        <dbReference type="Google" id="ProtNLM"/>
    </source>
</evidence>